<dbReference type="AlphaFoldDB" id="A0ABD4JVI6"/>
<feature type="transmembrane region" description="Helical" evidence="5">
    <location>
        <begin position="46"/>
        <end position="64"/>
    </location>
</feature>
<sequence length="91" mass="9787">MAGGAVNRDSGFQPERTLLAWRRTGWATLVPALLCLRHWLRFGEPLHMVSAVVLLAVGLGMLCGIMRRHSVVSLLVTGSGALLLAGIVVRL</sequence>
<dbReference type="EMBL" id="JADIXG010000008">
    <property type="protein sequence ID" value="MBF1970059.1"/>
    <property type="molecule type" value="Genomic_DNA"/>
</dbReference>
<proteinExistence type="predicted"/>
<dbReference type="Proteomes" id="UP000662438">
    <property type="component" value="Unassembled WGS sequence"/>
</dbReference>
<organism evidence="7 8">
    <name type="scientific">Enterobacter hormaechei</name>
    <dbReference type="NCBI Taxonomy" id="158836"/>
    <lineage>
        <taxon>Bacteria</taxon>
        <taxon>Pseudomonadati</taxon>
        <taxon>Pseudomonadota</taxon>
        <taxon>Gammaproteobacteria</taxon>
        <taxon>Enterobacterales</taxon>
        <taxon>Enterobacteriaceae</taxon>
        <taxon>Enterobacter</taxon>
        <taxon>Enterobacter cloacae complex</taxon>
    </lineage>
</organism>
<gene>
    <name evidence="7" type="ORF">ISX34_09235</name>
</gene>
<comment type="subcellular location">
    <subcellularLocation>
        <location evidence="1">Endomembrane system</location>
        <topology evidence="1">Multi-pass membrane protein</topology>
    </subcellularLocation>
</comment>
<feature type="transmembrane region" description="Helical" evidence="5">
    <location>
        <begin position="71"/>
        <end position="89"/>
    </location>
</feature>
<reference evidence="7 8" key="1">
    <citation type="submission" date="2020-10" db="EMBL/GenBank/DDBJ databases">
        <title>Genomic surveiliance of eskapee pathogens from blood stream infections in KZN.</title>
        <authorList>
            <person name="Hetsa B.A."/>
            <person name="Amoako D.G."/>
            <person name="Akebe A.L.K."/>
            <person name="Essack S."/>
        </authorList>
    </citation>
    <scope>NUCLEOTIDE SEQUENCE [LARGE SCALE GENOMIC DNA]</scope>
    <source>
        <strain evidence="7 8">E6</strain>
    </source>
</reference>
<evidence type="ECO:0000256" key="5">
    <source>
        <dbReference type="SAM" id="Phobius"/>
    </source>
</evidence>
<evidence type="ECO:0000313" key="7">
    <source>
        <dbReference type="EMBL" id="MBF1970059.1"/>
    </source>
</evidence>
<keyword evidence="3 5" id="KW-1133">Transmembrane helix</keyword>
<dbReference type="Pfam" id="PF02656">
    <property type="entry name" value="DUF202"/>
    <property type="match status" value="1"/>
</dbReference>
<evidence type="ECO:0000256" key="3">
    <source>
        <dbReference type="ARBA" id="ARBA00022989"/>
    </source>
</evidence>
<accession>A0ABD4JVI6</accession>
<evidence type="ECO:0000256" key="2">
    <source>
        <dbReference type="ARBA" id="ARBA00022692"/>
    </source>
</evidence>
<keyword evidence="2 5" id="KW-0812">Transmembrane</keyword>
<name>A0ABD4JVI6_9ENTR</name>
<dbReference type="InterPro" id="IPR003807">
    <property type="entry name" value="DUF202"/>
</dbReference>
<evidence type="ECO:0000313" key="8">
    <source>
        <dbReference type="Proteomes" id="UP000662438"/>
    </source>
</evidence>
<dbReference type="GO" id="GO:0012505">
    <property type="term" value="C:endomembrane system"/>
    <property type="evidence" value="ECO:0007669"/>
    <property type="project" value="UniProtKB-SubCell"/>
</dbReference>
<comment type="caution">
    <text evidence="7">The sequence shown here is derived from an EMBL/GenBank/DDBJ whole genome shotgun (WGS) entry which is preliminary data.</text>
</comment>
<evidence type="ECO:0000259" key="6">
    <source>
        <dbReference type="Pfam" id="PF02656"/>
    </source>
</evidence>
<evidence type="ECO:0000256" key="4">
    <source>
        <dbReference type="ARBA" id="ARBA00023136"/>
    </source>
</evidence>
<evidence type="ECO:0000256" key="1">
    <source>
        <dbReference type="ARBA" id="ARBA00004127"/>
    </source>
</evidence>
<keyword evidence="4 5" id="KW-0472">Membrane</keyword>
<feature type="domain" description="DUF202" evidence="6">
    <location>
        <begin position="9"/>
        <end position="69"/>
    </location>
</feature>
<protein>
    <submittedName>
        <fullName evidence="7">DUF202 domain-containing protein</fullName>
    </submittedName>
</protein>